<evidence type="ECO:0000256" key="3">
    <source>
        <dbReference type="SAM" id="MobiDB-lite"/>
    </source>
</evidence>
<feature type="region of interest" description="Disordered" evidence="3">
    <location>
        <begin position="821"/>
        <end position="861"/>
    </location>
</feature>
<keyword evidence="4" id="KW-0472">Membrane</keyword>
<keyword evidence="2" id="KW-0067">ATP-binding</keyword>
<name>A0A2G5SL92_9PELO</name>
<keyword evidence="4" id="KW-0812">Transmembrane</keyword>
<dbReference type="Pfam" id="PF07714">
    <property type="entry name" value="PK_Tyr_Ser-Thr"/>
    <property type="match status" value="1"/>
</dbReference>
<feature type="compositionally biased region" description="Polar residues" evidence="3">
    <location>
        <begin position="839"/>
        <end position="852"/>
    </location>
</feature>
<dbReference type="PANTHER" id="PTHR44535:SF1">
    <property type="entry name" value="SERINE_THREONINE-PROTEIN KINASE NEK9"/>
    <property type="match status" value="1"/>
</dbReference>
<keyword evidence="7" id="KW-1185">Reference proteome</keyword>
<keyword evidence="1" id="KW-0547">Nucleotide-binding</keyword>
<dbReference type="FunFam" id="1.10.510.10:FF:001662">
    <property type="entry name" value="Protein CBG16200"/>
    <property type="match status" value="1"/>
</dbReference>
<dbReference type="Proteomes" id="UP000230233">
    <property type="component" value="Chromosome X"/>
</dbReference>
<dbReference type="InterPro" id="IPR011009">
    <property type="entry name" value="Kinase-like_dom_sf"/>
</dbReference>
<proteinExistence type="predicted"/>
<dbReference type="InterPro" id="IPR051997">
    <property type="entry name" value="STK_NEK"/>
</dbReference>
<feature type="transmembrane region" description="Helical" evidence="4">
    <location>
        <begin position="48"/>
        <end position="73"/>
    </location>
</feature>
<feature type="domain" description="Protein kinase" evidence="5">
    <location>
        <begin position="710"/>
        <end position="1025"/>
    </location>
</feature>
<evidence type="ECO:0000259" key="5">
    <source>
        <dbReference type="PROSITE" id="PS50011"/>
    </source>
</evidence>
<dbReference type="InterPro" id="IPR000719">
    <property type="entry name" value="Prot_kinase_dom"/>
</dbReference>
<comment type="caution">
    <text evidence="6">The sequence shown here is derived from an EMBL/GenBank/DDBJ whole genome shotgun (WGS) entry which is preliminary data.</text>
</comment>
<reference evidence="7" key="1">
    <citation type="submission" date="2017-10" db="EMBL/GenBank/DDBJ databases">
        <title>Rapid genome shrinkage in a self-fertile nematode reveals novel sperm competition proteins.</title>
        <authorList>
            <person name="Yin D."/>
            <person name="Schwarz E.M."/>
            <person name="Thomas C.G."/>
            <person name="Felde R.L."/>
            <person name="Korf I.F."/>
            <person name="Cutter A.D."/>
            <person name="Schartner C.M."/>
            <person name="Ralston E.J."/>
            <person name="Meyer B.J."/>
            <person name="Haag E.S."/>
        </authorList>
    </citation>
    <scope>NUCLEOTIDE SEQUENCE [LARGE SCALE GENOMIC DNA]</scope>
    <source>
        <strain evidence="7">JU1422</strain>
    </source>
</reference>
<feature type="transmembrane region" description="Helical" evidence="4">
    <location>
        <begin position="17"/>
        <end position="36"/>
    </location>
</feature>
<sequence length="1050" mass="118346">MPLLIIQASPPTFEVPLSGYLGSLVLDSLGILGFLCPHLTSNVKMKPLLTIILVFFYSISNLALATSPLFPFLGPCQKRCITQFGEIKERTTNTDTVYREIDVFNKTEFSLCKLGCNSPEYTELNLPAFRFGQSAYQEISSDREDKPTRGSVVKDVHILCLDNVPSITKNSSSSTGKRVLTGTILLSLDDGVSEIANIYFVEVVARDADDEDTYIVYQDWKIYKGPRSPEMKNFQCYSSSCNFTFNTPIETSSGLEVRLRVSTFDDNGSVGGLVLSRWYNINHILASTSVDMKLKSIAWKDDKAAARFSFDQEGSVHIPSCSLQMMYKNALSAEFKSLPFHLDRTREIIIKKLDFNQTYTMRLVPYASESNRPSSALATTKFQVPACSDMVNDMSMCAPPPVMSLTPHWNLSSSNGYGLVMEWTYFSDGMANLTIPMSHFMFFVHPLITSNNEKCGKYEPIRRDVTYTHRKVVFYVPDAECNYEVEVSAFDTKQRTSEVKKIKILRVNEPSYMSFLLSNDISTSVGLGALLVSSIVVLILIVIFFVHKKRKDTKKMDDESYGTGERMVYAYVDATDASKTVIGVRPLNFRLEPVENINRNIEAALAQRTYGYNLHSGTRRAMCQNELYPYYQPQNQLRREPRIPRSTMELSRNDHTYATILDFRSETDMSDEVFEDSSSSNHSGESPSVCALPPIAPYEYFDSFTAYPLQDFRIRQPNEPFGSQYWIMTTAMDSVRGHCFSLKIAKDYSEQTVQAMRKELEFLKTLPAHPNCVGSEGVVLSRWENNQYQVVGMLMECCRGGSLHNYIISVGSVLRRHVIGTPETTGRQSNNDDLPLRSYNESPNPSSGYDSFSSKDRKTPETGNEIIHHYGRVSIRFSQFAEQISSALEHLHRSGIVHTRVTTISIYLLRDYTDPLDMLCDQMVKLGDFGNSARSADDVLVDQSLQPPEVALGKKYEAKGDIWQFGTCLAEMCSLGVPYQAQKQIPLSGLDEFDKLPSTCVLQDAAKRCLNPRNRPSASDLRGLFQTDTARDIKALDMATMDQMKQSLLI</sequence>
<dbReference type="EMBL" id="PDUG01000006">
    <property type="protein sequence ID" value="PIC15651.1"/>
    <property type="molecule type" value="Genomic_DNA"/>
</dbReference>
<keyword evidence="4" id="KW-1133">Transmembrane helix</keyword>
<gene>
    <name evidence="6" type="primary">Cnig_chr_X.g22542</name>
    <name evidence="6" type="ORF">B9Z55_022542</name>
</gene>
<dbReference type="GO" id="GO:0004672">
    <property type="term" value="F:protein kinase activity"/>
    <property type="evidence" value="ECO:0007669"/>
    <property type="project" value="InterPro"/>
</dbReference>
<evidence type="ECO:0000313" key="6">
    <source>
        <dbReference type="EMBL" id="PIC15651.1"/>
    </source>
</evidence>
<dbReference type="PROSITE" id="PS50011">
    <property type="entry name" value="PROTEIN_KINASE_DOM"/>
    <property type="match status" value="1"/>
</dbReference>
<dbReference type="OrthoDB" id="5785107at2759"/>
<evidence type="ECO:0000256" key="4">
    <source>
        <dbReference type="SAM" id="Phobius"/>
    </source>
</evidence>
<dbReference type="PANTHER" id="PTHR44535">
    <property type="entry name" value="PROTEIN CBG16200"/>
    <property type="match status" value="1"/>
</dbReference>
<dbReference type="GO" id="GO:0005524">
    <property type="term" value="F:ATP binding"/>
    <property type="evidence" value="ECO:0007669"/>
    <property type="project" value="UniProtKB-KW"/>
</dbReference>
<feature type="compositionally biased region" description="Polar residues" evidence="3">
    <location>
        <begin position="822"/>
        <end position="832"/>
    </location>
</feature>
<accession>A0A2G5SL92</accession>
<organism evidence="6 7">
    <name type="scientific">Caenorhabditis nigoni</name>
    <dbReference type="NCBI Taxonomy" id="1611254"/>
    <lineage>
        <taxon>Eukaryota</taxon>
        <taxon>Metazoa</taxon>
        <taxon>Ecdysozoa</taxon>
        <taxon>Nematoda</taxon>
        <taxon>Chromadorea</taxon>
        <taxon>Rhabditida</taxon>
        <taxon>Rhabditina</taxon>
        <taxon>Rhabditomorpha</taxon>
        <taxon>Rhabditoidea</taxon>
        <taxon>Rhabditidae</taxon>
        <taxon>Peloderinae</taxon>
        <taxon>Caenorhabditis</taxon>
    </lineage>
</organism>
<dbReference type="STRING" id="1611254.A0A2G5SL92"/>
<dbReference type="SUPFAM" id="SSF56112">
    <property type="entry name" value="Protein kinase-like (PK-like)"/>
    <property type="match status" value="1"/>
</dbReference>
<evidence type="ECO:0000256" key="1">
    <source>
        <dbReference type="ARBA" id="ARBA00022741"/>
    </source>
</evidence>
<dbReference type="Gene3D" id="1.10.510.10">
    <property type="entry name" value="Transferase(Phosphotransferase) domain 1"/>
    <property type="match status" value="2"/>
</dbReference>
<evidence type="ECO:0000313" key="7">
    <source>
        <dbReference type="Proteomes" id="UP000230233"/>
    </source>
</evidence>
<feature type="transmembrane region" description="Helical" evidence="4">
    <location>
        <begin position="525"/>
        <end position="546"/>
    </location>
</feature>
<dbReference type="InterPro" id="IPR001245">
    <property type="entry name" value="Ser-Thr/Tyr_kinase_cat_dom"/>
</dbReference>
<protein>
    <recommendedName>
        <fullName evidence="5">Protein kinase domain-containing protein</fullName>
    </recommendedName>
</protein>
<evidence type="ECO:0000256" key="2">
    <source>
        <dbReference type="ARBA" id="ARBA00022840"/>
    </source>
</evidence>
<dbReference type="AlphaFoldDB" id="A0A2G5SL92"/>